<feature type="region of interest" description="Disordered" evidence="1">
    <location>
        <begin position="1"/>
        <end position="84"/>
    </location>
</feature>
<reference evidence="2 3" key="1">
    <citation type="submission" date="2018-09" db="EMBL/GenBank/DDBJ databases">
        <title>Comparative genomics of Leucobacter spp.</title>
        <authorList>
            <person name="Reis A.C."/>
            <person name="Kolvenbach B.A."/>
            <person name="Corvini P.F.X."/>
            <person name="Nunes O.C."/>
        </authorList>
    </citation>
    <scope>NUCLEOTIDE SEQUENCE [LARGE SCALE GENOMIC DNA]</scope>
    <source>
        <strain evidence="2 3">TAN 31504</strain>
    </source>
</reference>
<comment type="caution">
    <text evidence="2">The sequence shown here is derived from an EMBL/GenBank/DDBJ whole genome shotgun (WGS) entry which is preliminary data.</text>
</comment>
<dbReference type="Proteomes" id="UP001645859">
    <property type="component" value="Unassembled WGS sequence"/>
</dbReference>
<dbReference type="RefSeq" id="WP_202345327.1">
    <property type="nucleotide sequence ID" value="NZ_BAAAPI010000004.1"/>
</dbReference>
<feature type="compositionally biased region" description="Basic and acidic residues" evidence="1">
    <location>
        <begin position="11"/>
        <end position="22"/>
    </location>
</feature>
<evidence type="ECO:0000313" key="3">
    <source>
        <dbReference type="Proteomes" id="UP001645859"/>
    </source>
</evidence>
<evidence type="ECO:0000313" key="2">
    <source>
        <dbReference type="EMBL" id="MBL3680057.1"/>
    </source>
</evidence>
<proteinExistence type="predicted"/>
<accession>A0ABS1SJ63</accession>
<sequence length="84" mass="9011">MRWSLLCRHTANNERTSDDGHTSDSAQISDGGHTSYAAHTSDDGHTSHAAHRTPRIAHPCPTSDPAPPMMERSSSVGRYSDPAG</sequence>
<evidence type="ECO:0000256" key="1">
    <source>
        <dbReference type="SAM" id="MobiDB-lite"/>
    </source>
</evidence>
<gene>
    <name evidence="2" type="ORF">D3230_12270</name>
</gene>
<name>A0ABS1SJ63_9MICO</name>
<dbReference type="EMBL" id="QYAC01000006">
    <property type="protein sequence ID" value="MBL3680057.1"/>
    <property type="molecule type" value="Genomic_DNA"/>
</dbReference>
<protein>
    <submittedName>
        <fullName evidence="2">Uncharacterized protein</fullName>
    </submittedName>
</protein>
<keyword evidence="3" id="KW-1185">Reference proteome</keyword>
<organism evidence="2 3">
    <name type="scientific">Leucobacter chromiireducens subsp. solipictus</name>
    <dbReference type="NCBI Taxonomy" id="398235"/>
    <lineage>
        <taxon>Bacteria</taxon>
        <taxon>Bacillati</taxon>
        <taxon>Actinomycetota</taxon>
        <taxon>Actinomycetes</taxon>
        <taxon>Micrococcales</taxon>
        <taxon>Microbacteriaceae</taxon>
        <taxon>Leucobacter</taxon>
    </lineage>
</organism>